<dbReference type="Gene3D" id="1.10.238.10">
    <property type="entry name" value="EF-hand"/>
    <property type="match status" value="2"/>
</dbReference>
<evidence type="ECO:0000256" key="1">
    <source>
        <dbReference type="SAM" id="MobiDB-lite"/>
    </source>
</evidence>
<feature type="domain" description="EF-hand" evidence="2">
    <location>
        <begin position="584"/>
        <end position="610"/>
    </location>
</feature>
<feature type="compositionally biased region" description="Basic residues" evidence="1">
    <location>
        <begin position="363"/>
        <end position="378"/>
    </location>
</feature>
<keyword evidence="4" id="KW-1185">Reference proteome</keyword>
<dbReference type="PROSITE" id="PS50222">
    <property type="entry name" value="EF_HAND_2"/>
    <property type="match status" value="2"/>
</dbReference>
<evidence type="ECO:0000313" key="3">
    <source>
        <dbReference type="EMBL" id="CAG9316211.1"/>
    </source>
</evidence>
<dbReference type="SUPFAM" id="SSF47473">
    <property type="entry name" value="EF-hand"/>
    <property type="match status" value="2"/>
</dbReference>
<feature type="domain" description="EF-hand" evidence="2">
    <location>
        <begin position="308"/>
        <end position="343"/>
    </location>
</feature>
<feature type="region of interest" description="Disordered" evidence="1">
    <location>
        <begin position="208"/>
        <end position="230"/>
    </location>
</feature>
<dbReference type="GO" id="GO:0005509">
    <property type="term" value="F:calcium ion binding"/>
    <property type="evidence" value="ECO:0007669"/>
    <property type="project" value="InterPro"/>
</dbReference>
<organism evidence="3 4">
    <name type="scientific">Blepharisma stoltei</name>
    <dbReference type="NCBI Taxonomy" id="1481888"/>
    <lineage>
        <taxon>Eukaryota</taxon>
        <taxon>Sar</taxon>
        <taxon>Alveolata</taxon>
        <taxon>Ciliophora</taxon>
        <taxon>Postciliodesmatophora</taxon>
        <taxon>Heterotrichea</taxon>
        <taxon>Heterotrichida</taxon>
        <taxon>Blepharismidae</taxon>
        <taxon>Blepharisma</taxon>
    </lineage>
</organism>
<dbReference type="InterPro" id="IPR002048">
    <property type="entry name" value="EF_hand_dom"/>
</dbReference>
<gene>
    <name evidence="3" type="ORF">BSTOLATCC_MIC15648</name>
</gene>
<proteinExistence type="predicted"/>
<evidence type="ECO:0000313" key="4">
    <source>
        <dbReference type="Proteomes" id="UP001162131"/>
    </source>
</evidence>
<accession>A0AAU9J389</accession>
<name>A0AAU9J389_9CILI</name>
<dbReference type="EMBL" id="CAJZBQ010000015">
    <property type="protein sequence ID" value="CAG9316211.1"/>
    <property type="molecule type" value="Genomic_DNA"/>
</dbReference>
<evidence type="ECO:0000259" key="2">
    <source>
        <dbReference type="PROSITE" id="PS50222"/>
    </source>
</evidence>
<dbReference type="Proteomes" id="UP001162131">
    <property type="component" value="Unassembled WGS sequence"/>
</dbReference>
<comment type="caution">
    <text evidence="3">The sequence shown here is derived from an EMBL/GenBank/DDBJ whole genome shotgun (WGS) entry which is preliminary data.</text>
</comment>
<feature type="region of interest" description="Disordered" evidence="1">
    <location>
        <begin position="363"/>
        <end position="403"/>
    </location>
</feature>
<dbReference type="AlphaFoldDB" id="A0AAU9J389"/>
<protein>
    <recommendedName>
        <fullName evidence="2">EF-hand domain-containing protein</fullName>
    </recommendedName>
</protein>
<dbReference type="InterPro" id="IPR011992">
    <property type="entry name" value="EF-hand-dom_pair"/>
</dbReference>
<reference evidence="3" key="1">
    <citation type="submission" date="2021-09" db="EMBL/GenBank/DDBJ databases">
        <authorList>
            <consortium name="AG Swart"/>
            <person name="Singh M."/>
            <person name="Singh A."/>
            <person name="Seah K."/>
            <person name="Emmerich C."/>
        </authorList>
    </citation>
    <scope>NUCLEOTIDE SEQUENCE</scope>
    <source>
        <strain evidence="3">ATCC30299</strain>
    </source>
</reference>
<sequence>MDYLKTRPKLPHLADEFGLKSEKKAQNTELSNSFFASISGLSKIQEVEEVGSMSNDSEAYLDYTINLSKKSNLTKKLPFMKKHFRKYTELPPLSNNEKIAFFQRFLSKLKENPQIYDHFLNEAKKKLILSIPIYSSTEYYYKFIHIQNSKKYRSLSQTPVPTVSRKTPDLEVKRVVNSSPLGFSINERNLLKDLIKFPDSGRYPTLSRTTFSRAESRRSSRPTSKMRRLGKRKFLDRNKPSLIRLYQEICGTPKLSLRLCRLSIQGFTQHLNKRYPTEISESMAKHFDFKNGTLEEFCTEMDKFIGSSDEKHLAFCFDIFDFNKDKYICYQDAYLAMKLREQDYYDNDIIKINKMFDLKKQRKIPTKKESRRSKRRKSVFSSATSENTDEEDEEENKKKSKIPHYNLEKPEALTFEDFCKIDFQGKPQIFIDFLRHSCEFNYTILPVFPTTPPNMTRKNSEDLIVDISQNPGLLESVRQDPNFSYLAELEEAMSLFSGTQLYDLLEKFEILRCKDMKSLKTISKTSMKEKWPELFGAKCDYVAERIYHFLAGPKYEDVTKSRFLNAVHLLLNINNDYFLRGFSFHIYDARGDGVITADEAYNMLEALPVGSPIYYECLRIVNELLASIFGRRITPITTIDFYKFIEFIPDSLFIKEVLEVFQIPLVKLKERANSSFIPIEVKNEEDKKVIETLRLATQEIFI</sequence>